<organism evidence="7">
    <name type="scientific">freshwater metagenome</name>
    <dbReference type="NCBI Taxonomy" id="449393"/>
    <lineage>
        <taxon>unclassified sequences</taxon>
        <taxon>metagenomes</taxon>
        <taxon>ecological metagenomes</taxon>
    </lineage>
</organism>
<evidence type="ECO:0000313" key="8">
    <source>
        <dbReference type="EMBL" id="CAB4611447.1"/>
    </source>
</evidence>
<evidence type="ECO:0000256" key="4">
    <source>
        <dbReference type="ARBA" id="ARBA00022917"/>
    </source>
</evidence>
<dbReference type="CDD" id="cd08704">
    <property type="entry name" value="Met_tRNA_FMT_C"/>
    <property type="match status" value="1"/>
</dbReference>
<dbReference type="InterPro" id="IPR036477">
    <property type="entry name" value="Formyl_transf_N_sf"/>
</dbReference>
<dbReference type="HAMAP" id="MF_00182">
    <property type="entry name" value="Formyl_trans"/>
    <property type="match status" value="1"/>
</dbReference>
<dbReference type="InterPro" id="IPR041711">
    <property type="entry name" value="Met-tRNA-FMT_N"/>
</dbReference>
<feature type="domain" description="Formyl transferase N-terminal" evidence="5">
    <location>
        <begin position="27"/>
        <end position="172"/>
    </location>
</feature>
<feature type="domain" description="Formyl transferase C-terminal" evidence="6">
    <location>
        <begin position="205"/>
        <end position="302"/>
    </location>
</feature>
<accession>A0A6J6BBG0</accession>
<protein>
    <recommendedName>
        <fullName evidence="2">methionyl-tRNA formyltransferase</fullName>
        <ecNumber evidence="2">2.1.2.9</ecNumber>
    </recommendedName>
</protein>
<keyword evidence="3" id="KW-0808">Transferase</keyword>
<dbReference type="InterPro" id="IPR011034">
    <property type="entry name" value="Formyl_transferase-like_C_sf"/>
</dbReference>
<evidence type="ECO:0000256" key="3">
    <source>
        <dbReference type="ARBA" id="ARBA00022679"/>
    </source>
</evidence>
<dbReference type="SUPFAM" id="SSF53328">
    <property type="entry name" value="Formyltransferase"/>
    <property type="match status" value="1"/>
</dbReference>
<dbReference type="Gene3D" id="3.40.50.12230">
    <property type="match status" value="1"/>
</dbReference>
<dbReference type="CDD" id="cd08646">
    <property type="entry name" value="FMT_core_Met-tRNA-FMT_N"/>
    <property type="match status" value="1"/>
</dbReference>
<keyword evidence="4" id="KW-0648">Protein biosynthesis</keyword>
<dbReference type="EMBL" id="CAEZSJ010000035">
    <property type="protein sequence ID" value="CAB4535628.1"/>
    <property type="molecule type" value="Genomic_DNA"/>
</dbReference>
<reference evidence="7" key="1">
    <citation type="submission" date="2020-05" db="EMBL/GenBank/DDBJ databases">
        <authorList>
            <person name="Chiriac C."/>
            <person name="Salcher M."/>
            <person name="Ghai R."/>
            <person name="Kavagutti S V."/>
        </authorList>
    </citation>
    <scope>NUCLEOTIDE SEQUENCE</scope>
</reference>
<dbReference type="EMBL" id="CAEZUQ010000094">
    <property type="protein sequence ID" value="CAB4611447.1"/>
    <property type="molecule type" value="Genomic_DNA"/>
</dbReference>
<dbReference type="EC" id="2.1.2.9" evidence="2"/>
<dbReference type="Pfam" id="PF00551">
    <property type="entry name" value="Formyl_trans_N"/>
    <property type="match status" value="1"/>
</dbReference>
<dbReference type="SUPFAM" id="SSF50486">
    <property type="entry name" value="FMT C-terminal domain-like"/>
    <property type="match status" value="1"/>
</dbReference>
<evidence type="ECO:0000259" key="5">
    <source>
        <dbReference type="Pfam" id="PF00551"/>
    </source>
</evidence>
<proteinExistence type="inferred from homology"/>
<sequence>MVGRFNLQLSVASSSLVSIPIIEAILTSDHILASVITNPDKPTGRGKNIEANDLAKWATDRNLPVAKPADASELNRHLLAAQPQLIVTVAYGRMIPVELLHGPRFGWINLHFSVLPKLRGAAPVQWAILNGDSNTGYTIFKLDKGMDTGPTYLSKEVHISEGDTTPILLEKLGNLAAPDILDVISTIGKTRATPQPLSGATLAPKITKDMARIIWDSPTENILRQDRALSDNPGIWSLFNGERISLFGLQETLLPNSLKSPGEIEVSENKFLVRTGDSVVEISEVTPAGKKRMSAVDFARGARLSVGSKFE</sequence>
<dbReference type="AlphaFoldDB" id="A0A6J6BBG0"/>
<dbReference type="GO" id="GO:0004479">
    <property type="term" value="F:methionyl-tRNA formyltransferase activity"/>
    <property type="evidence" value="ECO:0007669"/>
    <property type="project" value="UniProtKB-EC"/>
</dbReference>
<dbReference type="InterPro" id="IPR005794">
    <property type="entry name" value="Fmt"/>
</dbReference>
<evidence type="ECO:0000256" key="1">
    <source>
        <dbReference type="ARBA" id="ARBA00010699"/>
    </source>
</evidence>
<dbReference type="PANTHER" id="PTHR11138">
    <property type="entry name" value="METHIONYL-TRNA FORMYLTRANSFERASE"/>
    <property type="match status" value="1"/>
</dbReference>
<dbReference type="InterPro" id="IPR002376">
    <property type="entry name" value="Formyl_transf_N"/>
</dbReference>
<dbReference type="GO" id="GO:0005829">
    <property type="term" value="C:cytosol"/>
    <property type="evidence" value="ECO:0007669"/>
    <property type="project" value="TreeGrafter"/>
</dbReference>
<dbReference type="Pfam" id="PF02911">
    <property type="entry name" value="Formyl_trans_C"/>
    <property type="match status" value="1"/>
</dbReference>
<comment type="similarity">
    <text evidence="1">Belongs to the Fmt family.</text>
</comment>
<dbReference type="InterPro" id="IPR005793">
    <property type="entry name" value="Formyl_trans_C"/>
</dbReference>
<dbReference type="NCBIfam" id="TIGR00460">
    <property type="entry name" value="fmt"/>
    <property type="match status" value="1"/>
</dbReference>
<evidence type="ECO:0000256" key="2">
    <source>
        <dbReference type="ARBA" id="ARBA00012261"/>
    </source>
</evidence>
<name>A0A6J6BBG0_9ZZZZ</name>
<evidence type="ECO:0000259" key="6">
    <source>
        <dbReference type="Pfam" id="PF02911"/>
    </source>
</evidence>
<dbReference type="PANTHER" id="PTHR11138:SF5">
    <property type="entry name" value="METHIONYL-TRNA FORMYLTRANSFERASE, MITOCHONDRIAL"/>
    <property type="match status" value="1"/>
</dbReference>
<gene>
    <name evidence="7" type="ORF">UFOPK1425_00295</name>
    <name evidence="8" type="ORF">UFOPK1842_00795</name>
</gene>
<evidence type="ECO:0000313" key="7">
    <source>
        <dbReference type="EMBL" id="CAB4535628.1"/>
    </source>
</evidence>
<dbReference type="InterPro" id="IPR044135">
    <property type="entry name" value="Met-tRNA-FMT_C"/>
</dbReference>